<organism evidence="1 2">
    <name type="scientific">Ambrosiozyma monospora</name>
    <name type="common">Yeast</name>
    <name type="synonym">Endomycopsis monosporus</name>
    <dbReference type="NCBI Taxonomy" id="43982"/>
    <lineage>
        <taxon>Eukaryota</taxon>
        <taxon>Fungi</taxon>
        <taxon>Dikarya</taxon>
        <taxon>Ascomycota</taxon>
        <taxon>Saccharomycotina</taxon>
        <taxon>Pichiomycetes</taxon>
        <taxon>Pichiales</taxon>
        <taxon>Pichiaceae</taxon>
        <taxon>Ambrosiozyma</taxon>
    </lineage>
</organism>
<dbReference type="Proteomes" id="UP001165064">
    <property type="component" value="Unassembled WGS sequence"/>
</dbReference>
<name>A0ACB5U0B1_AMBMO</name>
<sequence>MVQSVKLDSTKYEDFPFYIIVDVKDIVNYHILSFENQKLRGERILVSQKKPQTPQKVLDFLNDTYPDLRGKIARGDPKGKPSGLALLTCNMDHHLKAAHYKLVPEKVTLKRLFDQYLRIQGGLDVKE</sequence>
<protein>
    <submittedName>
        <fullName evidence="1">Unnamed protein product</fullName>
    </submittedName>
</protein>
<dbReference type="EMBL" id="BSXS01010866">
    <property type="protein sequence ID" value="GME99131.1"/>
    <property type="molecule type" value="Genomic_DNA"/>
</dbReference>
<evidence type="ECO:0000313" key="2">
    <source>
        <dbReference type="Proteomes" id="UP001165064"/>
    </source>
</evidence>
<keyword evidence="2" id="KW-1185">Reference proteome</keyword>
<accession>A0ACB5U0B1</accession>
<evidence type="ECO:0000313" key="1">
    <source>
        <dbReference type="EMBL" id="GME99131.1"/>
    </source>
</evidence>
<reference evidence="1" key="1">
    <citation type="submission" date="2023-04" db="EMBL/GenBank/DDBJ databases">
        <title>Ambrosiozyma monospora NBRC 10751.</title>
        <authorList>
            <person name="Ichikawa N."/>
            <person name="Sato H."/>
            <person name="Tonouchi N."/>
        </authorList>
    </citation>
    <scope>NUCLEOTIDE SEQUENCE</scope>
    <source>
        <strain evidence="1">NBRC 10751</strain>
    </source>
</reference>
<comment type="caution">
    <text evidence="1">The sequence shown here is derived from an EMBL/GenBank/DDBJ whole genome shotgun (WGS) entry which is preliminary data.</text>
</comment>
<proteinExistence type="predicted"/>
<gene>
    <name evidence="1" type="ORF">Amon02_001062800</name>
</gene>